<evidence type="ECO:0000313" key="1">
    <source>
        <dbReference type="EMBL" id="MEL1263066.1"/>
    </source>
</evidence>
<name>A0ABU9IVR6_9GAMM</name>
<proteinExistence type="predicted"/>
<evidence type="ECO:0008006" key="3">
    <source>
        <dbReference type="Google" id="ProtNLM"/>
    </source>
</evidence>
<dbReference type="EMBL" id="JBBWWT010000001">
    <property type="protein sequence ID" value="MEL1263066.1"/>
    <property type="molecule type" value="Genomic_DNA"/>
</dbReference>
<comment type="caution">
    <text evidence="1">The sequence shown here is derived from an EMBL/GenBank/DDBJ whole genome shotgun (WGS) entry which is preliminary data.</text>
</comment>
<evidence type="ECO:0000313" key="2">
    <source>
        <dbReference type="Proteomes" id="UP001459204"/>
    </source>
</evidence>
<organism evidence="1 2">
    <name type="scientific">Pseudoxanthomonas putridarboris</name>
    <dbReference type="NCBI Taxonomy" id="752605"/>
    <lineage>
        <taxon>Bacteria</taxon>
        <taxon>Pseudomonadati</taxon>
        <taxon>Pseudomonadota</taxon>
        <taxon>Gammaproteobacteria</taxon>
        <taxon>Lysobacterales</taxon>
        <taxon>Lysobacteraceae</taxon>
        <taxon>Pseudoxanthomonas</taxon>
    </lineage>
</organism>
<dbReference type="Proteomes" id="UP001459204">
    <property type="component" value="Unassembled WGS sequence"/>
</dbReference>
<sequence>MIRAITVVIALMALTGCDRLGASLGMSEAEPRPGTSTQAAVVVGEETSAVAEAVGIGDPAPAVVPEAAGAHLDAGAAVQAPAGTADLPPDGPEYQQHLLEVRQAAQTGSPGRLIGIPSKVSATGYPIYPATCTFYPDHAECELASGEVVDEAYLQAHTTVIRNADVLSLGMTCGVICIDDHGNVLGHVSQAMQAWRDQHCTWVDYGTSRCD</sequence>
<gene>
    <name evidence="1" type="ORF">AAD027_01580</name>
</gene>
<dbReference type="PROSITE" id="PS51257">
    <property type="entry name" value="PROKAR_LIPOPROTEIN"/>
    <property type="match status" value="1"/>
</dbReference>
<keyword evidence="2" id="KW-1185">Reference proteome</keyword>
<dbReference type="RefSeq" id="WP_341724264.1">
    <property type="nucleotide sequence ID" value="NZ_JBBWWT010000001.1"/>
</dbReference>
<reference evidence="1 2" key="1">
    <citation type="submission" date="2024-04" db="EMBL/GenBank/DDBJ databases">
        <title>Draft genome sequence of Pseudoxanthomonas putridarboris WD12.</title>
        <authorList>
            <person name="Oh J."/>
        </authorList>
    </citation>
    <scope>NUCLEOTIDE SEQUENCE [LARGE SCALE GENOMIC DNA]</scope>
    <source>
        <strain evidence="1 2">WD12</strain>
    </source>
</reference>
<accession>A0ABU9IVR6</accession>
<protein>
    <recommendedName>
        <fullName evidence="3">Lipoprotein</fullName>
    </recommendedName>
</protein>